<accession>A0A926EVT7</accession>
<name>A0A926EVT7_9FIRM</name>
<dbReference type="RefSeq" id="WP_262428849.1">
    <property type="nucleotide sequence ID" value="NZ_JACRTG010000011.1"/>
</dbReference>
<keyword evidence="2" id="KW-1185">Reference proteome</keyword>
<evidence type="ECO:0000313" key="2">
    <source>
        <dbReference type="Proteomes" id="UP000601171"/>
    </source>
</evidence>
<evidence type="ECO:0000313" key="1">
    <source>
        <dbReference type="EMBL" id="MBC8587389.1"/>
    </source>
</evidence>
<protein>
    <submittedName>
        <fullName evidence="1">Uncharacterized protein</fullName>
    </submittedName>
</protein>
<proteinExistence type="predicted"/>
<organism evidence="1 2">
    <name type="scientific">Paratissierella segnis</name>
    <dbReference type="NCBI Taxonomy" id="2763679"/>
    <lineage>
        <taxon>Bacteria</taxon>
        <taxon>Bacillati</taxon>
        <taxon>Bacillota</taxon>
        <taxon>Tissierellia</taxon>
        <taxon>Tissierellales</taxon>
        <taxon>Tissierellaceae</taxon>
        <taxon>Paratissierella</taxon>
    </lineage>
</organism>
<reference evidence="1" key="1">
    <citation type="submission" date="2020-08" db="EMBL/GenBank/DDBJ databases">
        <title>Genome public.</title>
        <authorList>
            <person name="Liu C."/>
            <person name="Sun Q."/>
        </authorList>
    </citation>
    <scope>NUCLEOTIDE SEQUENCE</scope>
    <source>
        <strain evidence="1">BX21</strain>
    </source>
</reference>
<gene>
    <name evidence="1" type="ORF">H8707_03945</name>
</gene>
<comment type="caution">
    <text evidence="1">The sequence shown here is derived from an EMBL/GenBank/DDBJ whole genome shotgun (WGS) entry which is preliminary data.</text>
</comment>
<dbReference type="EMBL" id="JACRTG010000011">
    <property type="protein sequence ID" value="MBC8587389.1"/>
    <property type="molecule type" value="Genomic_DNA"/>
</dbReference>
<dbReference type="Proteomes" id="UP000601171">
    <property type="component" value="Unassembled WGS sequence"/>
</dbReference>
<sequence>MSNMFEGLFISKEERNKKYNDYSKRIFPYGAEQKKKVSSILSELFPNEDLQYLLMHYILVKERVIDEGRLDYESAFKKVSKKKIIKITPDLQNKMITLLKADLSVDESLEYPSAEEVKNVSHR</sequence>
<dbReference type="AlphaFoldDB" id="A0A926EVT7"/>